<evidence type="ECO:0000313" key="6">
    <source>
        <dbReference type="EMBL" id="KRV46527.1"/>
    </source>
</evidence>
<evidence type="ECO:0000256" key="3">
    <source>
        <dbReference type="RuleBase" id="RU003457"/>
    </source>
</evidence>
<dbReference type="STRING" id="76728.AQ490_11590"/>
<evidence type="ECO:0000256" key="1">
    <source>
        <dbReference type="ARBA" id="ARBA00008416"/>
    </source>
</evidence>
<organism evidence="6 7">
    <name type="scientific">Wenjunlia vitaminophila</name>
    <name type="common">Streptomyces vitaminophilus</name>
    <dbReference type="NCBI Taxonomy" id="76728"/>
    <lineage>
        <taxon>Bacteria</taxon>
        <taxon>Bacillati</taxon>
        <taxon>Actinomycetota</taxon>
        <taxon>Actinomycetes</taxon>
        <taxon>Kitasatosporales</taxon>
        <taxon>Streptomycetaceae</taxon>
        <taxon>Wenjunlia</taxon>
    </lineage>
</organism>
<feature type="binding site" evidence="2">
    <location>
        <position position="104"/>
    </location>
    <ligand>
        <name>Fe cation</name>
        <dbReference type="ChEBI" id="CHEBI:24875"/>
    </ligand>
</feature>
<dbReference type="InterPro" id="IPR003829">
    <property type="entry name" value="Pirin_N_dom"/>
</dbReference>
<keyword evidence="7" id="KW-1185">Reference proteome</keyword>
<evidence type="ECO:0000256" key="2">
    <source>
        <dbReference type="PIRSR" id="PIRSR006232-1"/>
    </source>
</evidence>
<feature type="region of interest" description="Disordered" evidence="4">
    <location>
        <begin position="124"/>
        <end position="151"/>
    </location>
</feature>
<keyword evidence="2" id="KW-0479">Metal-binding</keyword>
<dbReference type="AlphaFoldDB" id="A0A0T6LKX3"/>
<keyword evidence="2" id="KW-0408">Iron</keyword>
<comment type="cofactor">
    <cofactor evidence="2">
        <name>Fe cation</name>
        <dbReference type="ChEBI" id="CHEBI:24875"/>
    </cofactor>
    <text evidence="2">Binds 1 Fe cation per subunit.</text>
</comment>
<feature type="binding site" evidence="2">
    <location>
        <position position="60"/>
    </location>
    <ligand>
        <name>Fe cation</name>
        <dbReference type="ChEBI" id="CHEBI:24875"/>
    </ligand>
</feature>
<dbReference type="EMBL" id="LLZU01000039">
    <property type="protein sequence ID" value="KRV46527.1"/>
    <property type="molecule type" value="Genomic_DNA"/>
</dbReference>
<proteinExistence type="inferred from homology"/>
<feature type="region of interest" description="Disordered" evidence="4">
    <location>
        <begin position="198"/>
        <end position="217"/>
    </location>
</feature>
<dbReference type="Pfam" id="PF02678">
    <property type="entry name" value="Pirin"/>
    <property type="match status" value="1"/>
</dbReference>
<accession>A0A0T6LKX3</accession>
<feature type="binding site" evidence="2">
    <location>
        <position position="106"/>
    </location>
    <ligand>
        <name>Fe cation</name>
        <dbReference type="ChEBI" id="CHEBI:24875"/>
    </ligand>
</feature>
<dbReference type="InterPro" id="IPR011051">
    <property type="entry name" value="RmlC_Cupin_sf"/>
</dbReference>
<dbReference type="PANTHER" id="PTHR43212:SF3">
    <property type="entry name" value="QUERCETIN 2,3-DIOXYGENASE"/>
    <property type="match status" value="1"/>
</dbReference>
<dbReference type="Proteomes" id="UP000050867">
    <property type="component" value="Unassembled WGS sequence"/>
</dbReference>
<dbReference type="SUPFAM" id="SSF51182">
    <property type="entry name" value="RmlC-like cupins"/>
    <property type="match status" value="1"/>
</dbReference>
<dbReference type="eggNOG" id="COG1741">
    <property type="taxonomic scope" value="Bacteria"/>
</dbReference>
<evidence type="ECO:0000259" key="5">
    <source>
        <dbReference type="Pfam" id="PF02678"/>
    </source>
</evidence>
<comment type="similarity">
    <text evidence="1 3">Belongs to the pirin family.</text>
</comment>
<feature type="binding site" evidence="2">
    <location>
        <position position="62"/>
    </location>
    <ligand>
        <name>Fe cation</name>
        <dbReference type="ChEBI" id="CHEBI:24875"/>
    </ligand>
</feature>
<dbReference type="Gene3D" id="2.60.120.10">
    <property type="entry name" value="Jelly Rolls"/>
    <property type="match status" value="1"/>
</dbReference>
<dbReference type="InterPro" id="IPR012093">
    <property type="entry name" value="Pirin"/>
</dbReference>
<comment type="caution">
    <text evidence="6">The sequence shown here is derived from an EMBL/GenBank/DDBJ whole genome shotgun (WGS) entry which is preliminary data.</text>
</comment>
<evidence type="ECO:0000313" key="7">
    <source>
        <dbReference type="Proteomes" id="UP000050867"/>
    </source>
</evidence>
<protein>
    <recommendedName>
        <fullName evidence="5">Pirin N-terminal domain-containing protein</fullName>
    </recommendedName>
</protein>
<dbReference type="PANTHER" id="PTHR43212">
    <property type="entry name" value="QUERCETIN 2,3-DIOXYGENASE"/>
    <property type="match status" value="1"/>
</dbReference>
<evidence type="ECO:0000256" key="4">
    <source>
        <dbReference type="SAM" id="MobiDB-lite"/>
    </source>
</evidence>
<sequence length="284" mass="30735">MPTGVVLTRAEQRYTGGEPGIESRYAFSFGDHYDPRNIHFGPLLAVNEERLEPGAGFAPHRHRDTEIVTWVLEGALEHRDSEGNQGVLRPGTAQVMSAGAGVEHTERNAGPTPVRFVQTWLQPDAWEPPPAGADHPHAPGPDAPGGVPRYARRTVPPELRHAVLAAGPEPPAGPGPPSGAAPLRRRDAELHLVRRAALDTDGASEPGEPGPQELTELPRAPFLYVHVVRGELRCAADTGRGETDHRLLPGDALRVRDNAWARPRAGEHGVELLVWAMHSDLRRG</sequence>
<name>A0A0T6LKX3_WENVI</name>
<feature type="domain" description="Pirin N-terminal" evidence="5">
    <location>
        <begin position="13"/>
        <end position="121"/>
    </location>
</feature>
<gene>
    <name evidence="6" type="ORF">AQ490_11590</name>
</gene>
<reference evidence="6 7" key="1">
    <citation type="submission" date="2015-10" db="EMBL/GenBank/DDBJ databases">
        <title>Draft genome sequence of pyrrolomycin-producing Streptomyces vitaminophilus.</title>
        <authorList>
            <person name="Graham D.E."/>
            <person name="Mahan K.M."/>
            <person name="Klingeman D.M."/>
            <person name="Hettich R.L."/>
            <person name="Parry R.J."/>
        </authorList>
    </citation>
    <scope>NUCLEOTIDE SEQUENCE [LARGE SCALE GENOMIC DNA]</scope>
    <source>
        <strain evidence="6 7">ATCC 31673</strain>
    </source>
</reference>
<dbReference type="GO" id="GO:0046872">
    <property type="term" value="F:metal ion binding"/>
    <property type="evidence" value="ECO:0007669"/>
    <property type="project" value="UniProtKB-KW"/>
</dbReference>
<dbReference type="InterPro" id="IPR014710">
    <property type="entry name" value="RmlC-like_jellyroll"/>
</dbReference>